<evidence type="ECO:0008006" key="4">
    <source>
        <dbReference type="Google" id="ProtNLM"/>
    </source>
</evidence>
<comment type="caution">
    <text evidence="2">The sequence shown here is derived from an EMBL/GenBank/DDBJ whole genome shotgun (WGS) entry which is preliminary data.</text>
</comment>
<keyword evidence="1" id="KW-0472">Membrane</keyword>
<evidence type="ECO:0000313" key="2">
    <source>
        <dbReference type="EMBL" id="MBE1514688.1"/>
    </source>
</evidence>
<organism evidence="2 3">
    <name type="scientific">Nesterenkonia halotolerans</name>
    <dbReference type="NCBI Taxonomy" id="225325"/>
    <lineage>
        <taxon>Bacteria</taxon>
        <taxon>Bacillati</taxon>
        <taxon>Actinomycetota</taxon>
        <taxon>Actinomycetes</taxon>
        <taxon>Micrococcales</taxon>
        <taxon>Micrococcaceae</taxon>
        <taxon>Nesterenkonia</taxon>
    </lineage>
</organism>
<keyword evidence="1" id="KW-0812">Transmembrane</keyword>
<keyword evidence="1" id="KW-1133">Transmembrane helix</keyword>
<keyword evidence="3" id="KW-1185">Reference proteome</keyword>
<dbReference type="RefSeq" id="WP_192591408.1">
    <property type="nucleotide sequence ID" value="NZ_JADBEE010000001.1"/>
</dbReference>
<evidence type="ECO:0000313" key="3">
    <source>
        <dbReference type="Proteomes" id="UP000636579"/>
    </source>
</evidence>
<protein>
    <recommendedName>
        <fullName evidence="4">DUF2993 domain-containing protein</fullName>
    </recommendedName>
</protein>
<name>A0ABR9J6Q7_9MICC</name>
<gene>
    <name evidence="2" type="ORF">H4W26_001443</name>
</gene>
<sequence>MSQAPPPPPKNDSEQSPHASRVVLFAWVAALIMALAAGGAAIWQVSEKIYTPGHTAQEYWDSISRGSGSEALGFFESEGLETGGEDNVDSVLLDGSPLEASSTAIEDPRFGEDPEGGGDAVMQFAVEGENYETRLPMESHESTLAVFKNWELTSGAMSQLQIDVPGAAAGGIAQIDVNGEPVNLVDDTATLRSYVPAVVEIAVDSEWLVGTARYVVVQEAGAQGEAEAHQITLDLKASEAAEEVLHEEVEEYLASCADQQVLMPAGCPMGINTPNQVVTESITWQMPEPEDLSLGFDEDGWETSETEMEATINFDSRHFHDGESLQESHDVGFDLDVEVGASGEELIVSVTGAEPPEL</sequence>
<feature type="transmembrane region" description="Helical" evidence="1">
    <location>
        <begin position="21"/>
        <end position="43"/>
    </location>
</feature>
<reference evidence="2 3" key="1">
    <citation type="submission" date="2020-10" db="EMBL/GenBank/DDBJ databases">
        <title>Sequencing the genomes of 1000 actinobacteria strains.</title>
        <authorList>
            <person name="Klenk H.-P."/>
        </authorList>
    </citation>
    <scope>NUCLEOTIDE SEQUENCE [LARGE SCALE GENOMIC DNA]</scope>
    <source>
        <strain evidence="2 3">DSM 15474</strain>
    </source>
</reference>
<proteinExistence type="predicted"/>
<dbReference type="Proteomes" id="UP000636579">
    <property type="component" value="Unassembled WGS sequence"/>
</dbReference>
<dbReference type="EMBL" id="JADBEE010000001">
    <property type="protein sequence ID" value="MBE1514688.1"/>
    <property type="molecule type" value="Genomic_DNA"/>
</dbReference>
<accession>A0ABR9J6Q7</accession>
<evidence type="ECO:0000256" key="1">
    <source>
        <dbReference type="SAM" id="Phobius"/>
    </source>
</evidence>